<protein>
    <submittedName>
        <fullName evidence="2">Uncharacterized protein</fullName>
    </submittedName>
</protein>
<proteinExistence type="predicted"/>
<evidence type="ECO:0000313" key="3">
    <source>
        <dbReference type="Proteomes" id="UP001152888"/>
    </source>
</evidence>
<feature type="compositionally biased region" description="Basic and acidic residues" evidence="1">
    <location>
        <begin position="58"/>
        <end position="72"/>
    </location>
</feature>
<comment type="caution">
    <text evidence="2">The sequence shown here is derived from an EMBL/GenBank/DDBJ whole genome shotgun (WGS) entry which is preliminary data.</text>
</comment>
<dbReference type="OrthoDB" id="6779055at2759"/>
<dbReference type="Proteomes" id="UP001152888">
    <property type="component" value="Unassembled WGS sequence"/>
</dbReference>
<name>A0A9P0QDN4_ACAOB</name>
<reference evidence="2" key="1">
    <citation type="submission" date="2022-03" db="EMBL/GenBank/DDBJ databases">
        <authorList>
            <person name="Sayadi A."/>
        </authorList>
    </citation>
    <scope>NUCLEOTIDE SEQUENCE</scope>
</reference>
<keyword evidence="3" id="KW-1185">Reference proteome</keyword>
<feature type="region of interest" description="Disordered" evidence="1">
    <location>
        <begin position="54"/>
        <end position="78"/>
    </location>
</feature>
<dbReference type="AlphaFoldDB" id="A0A9P0QDN4"/>
<evidence type="ECO:0000313" key="2">
    <source>
        <dbReference type="EMBL" id="CAH2017822.1"/>
    </source>
</evidence>
<gene>
    <name evidence="2" type="ORF">ACAOBT_LOCUS36253</name>
</gene>
<accession>A0A9P0QDN4</accession>
<evidence type="ECO:0000256" key="1">
    <source>
        <dbReference type="SAM" id="MobiDB-lite"/>
    </source>
</evidence>
<organism evidence="2 3">
    <name type="scientific">Acanthoscelides obtectus</name>
    <name type="common">Bean weevil</name>
    <name type="synonym">Bruchus obtectus</name>
    <dbReference type="NCBI Taxonomy" id="200917"/>
    <lineage>
        <taxon>Eukaryota</taxon>
        <taxon>Metazoa</taxon>
        <taxon>Ecdysozoa</taxon>
        <taxon>Arthropoda</taxon>
        <taxon>Hexapoda</taxon>
        <taxon>Insecta</taxon>
        <taxon>Pterygota</taxon>
        <taxon>Neoptera</taxon>
        <taxon>Endopterygota</taxon>
        <taxon>Coleoptera</taxon>
        <taxon>Polyphaga</taxon>
        <taxon>Cucujiformia</taxon>
        <taxon>Chrysomeloidea</taxon>
        <taxon>Chrysomelidae</taxon>
        <taxon>Bruchinae</taxon>
        <taxon>Bruchini</taxon>
        <taxon>Acanthoscelides</taxon>
    </lineage>
</organism>
<dbReference type="EMBL" id="CAKOFQ010009479">
    <property type="protein sequence ID" value="CAH2017822.1"/>
    <property type="molecule type" value="Genomic_DNA"/>
</dbReference>
<sequence>MDTDGNIFAKTETKVEKRTADAQLGNCSCVQWQHVWWNNGLDNSTKVRLFTIEGDQGGSHEVKREQHSRTDSGSKGTY</sequence>